<name>A0A815U0I6_9BILA</name>
<dbReference type="AlphaFoldDB" id="A0A815U0I6"/>
<protein>
    <recommendedName>
        <fullName evidence="8">Nucleoprotein TPR</fullName>
    </recommendedName>
</protein>
<dbReference type="GO" id="GO:0017056">
    <property type="term" value="F:structural constituent of nuclear pore"/>
    <property type="evidence" value="ECO:0007669"/>
    <property type="project" value="TreeGrafter"/>
</dbReference>
<feature type="non-terminal residue" evidence="4">
    <location>
        <position position="1"/>
    </location>
</feature>
<reference evidence="4" key="1">
    <citation type="submission" date="2021-02" db="EMBL/GenBank/DDBJ databases">
        <authorList>
            <person name="Nowell W R."/>
        </authorList>
    </citation>
    <scope>NUCLEOTIDE SEQUENCE</scope>
</reference>
<dbReference type="Proteomes" id="UP000663829">
    <property type="component" value="Unassembled WGS sequence"/>
</dbReference>
<feature type="region of interest" description="Disordered" evidence="2">
    <location>
        <begin position="743"/>
        <end position="784"/>
    </location>
</feature>
<evidence type="ECO:0008006" key="8">
    <source>
        <dbReference type="Google" id="ProtNLM"/>
    </source>
</evidence>
<dbReference type="Proteomes" id="UP000682733">
    <property type="component" value="Unassembled WGS sequence"/>
</dbReference>
<feature type="coiled-coil region" evidence="1">
    <location>
        <begin position="124"/>
        <end position="287"/>
    </location>
</feature>
<evidence type="ECO:0000313" key="6">
    <source>
        <dbReference type="EMBL" id="CAF4370762.1"/>
    </source>
</evidence>
<feature type="compositionally biased region" description="Basic and acidic residues" evidence="2">
    <location>
        <begin position="596"/>
        <end position="614"/>
    </location>
</feature>
<dbReference type="PANTHER" id="PTHR18898:SF2">
    <property type="entry name" value="NUCLEOPROTEIN TPR"/>
    <property type="match status" value="1"/>
</dbReference>
<dbReference type="GO" id="GO:0006406">
    <property type="term" value="P:mRNA export from nucleus"/>
    <property type="evidence" value="ECO:0007669"/>
    <property type="project" value="TreeGrafter"/>
</dbReference>
<feature type="region of interest" description="Disordered" evidence="2">
    <location>
        <begin position="596"/>
        <end position="624"/>
    </location>
</feature>
<keyword evidence="7" id="KW-1185">Reference proteome</keyword>
<sequence>LTADHTNERQNMDEIQRRNDELINEMSTLKNDNDRYHDQIQHYETTIEAKDDLLKLSENDKQQLQLKYADLENKHAEQHNLVVNLSTHLAAKESETMKSSTTAVDENQTWNAVLEANNYLRTENTHLLEQIESVQLDNAKLNEKCSQFETKLVENSQIIDELNAKNMSLQSLQNRFDNDQAKINNLKQMCLSFEQKITVKDQENERLTKLIDELNQRIQSLTNQLCDTEEKSKIVEENIKVKQTDIDKQIKEIETLNGRIKKAELDNQQAQTTISKLQKIARKYRQQAVQTGGSKTENVIDSSVVNEGDELLGTSTSEGGIVGQVDQQSTIVTPALTTQSKLSVTPTSIPTDVIERMAKLRDAIVHARSVISTQHVRIMQLTTELAQSRQSHISSDLTEVHQLVDNIRQTYETEIQDLKYTLQLFENIDASEQMNEIIKLRKKIEELTNNNKATSSTSTILPTKQSEDVVPKQKPQAIASPITQKCHFIYRDPSVSRIAPIIAQQLRQIGVIQPITATSVQSQSPSQQMTTSIPPVALQISSTIIDTSTNVPSTTIISIPITTSAATVNSSITNIIPSISSSSNGSSNLFMKRIRPDDDMRSGETTLKRTKPENEASPPPPVAHVEPQVRVTTSSTIIQESTLAIEIDDGGQDIVEMDQSTMFTDDDLGNRSDMGVNILTETPVTSNLSEQSIEPVAQSHTIQVAVDDQPEVRQETNEGGDQTERREIAPIVYDVQAIPTIGTVQPNMASRGRQIRPQPTMPLRRAPWSFRGAPRGRGGPPPRQ</sequence>
<proteinExistence type="predicted"/>
<dbReference type="EMBL" id="CAJNOQ010023071">
    <property type="protein sequence ID" value="CAF1509924.1"/>
    <property type="molecule type" value="Genomic_DNA"/>
</dbReference>
<accession>A0A815U0I6</accession>
<dbReference type="Proteomes" id="UP000681722">
    <property type="component" value="Unassembled WGS sequence"/>
</dbReference>
<dbReference type="Proteomes" id="UP000677228">
    <property type="component" value="Unassembled WGS sequence"/>
</dbReference>
<dbReference type="OrthoDB" id="10658184at2759"/>
<dbReference type="EMBL" id="CAJOBC010088609">
    <property type="protein sequence ID" value="CAF4370762.1"/>
    <property type="molecule type" value="Genomic_DNA"/>
</dbReference>
<keyword evidence="1" id="KW-0175">Coiled coil</keyword>
<evidence type="ECO:0000313" key="7">
    <source>
        <dbReference type="Proteomes" id="UP000663829"/>
    </source>
</evidence>
<dbReference type="EMBL" id="CAJOBA010045236">
    <property type="protein sequence ID" value="CAF4174334.1"/>
    <property type="molecule type" value="Genomic_DNA"/>
</dbReference>
<evidence type="ECO:0000256" key="2">
    <source>
        <dbReference type="SAM" id="MobiDB-lite"/>
    </source>
</evidence>
<dbReference type="EMBL" id="CAJNOK010023582">
    <property type="protein sequence ID" value="CAF1364827.1"/>
    <property type="molecule type" value="Genomic_DNA"/>
</dbReference>
<feature type="coiled-coil region" evidence="1">
    <location>
        <begin position="5"/>
        <end position="81"/>
    </location>
</feature>
<organism evidence="4 7">
    <name type="scientific">Didymodactylos carnosus</name>
    <dbReference type="NCBI Taxonomy" id="1234261"/>
    <lineage>
        <taxon>Eukaryota</taxon>
        <taxon>Metazoa</taxon>
        <taxon>Spiralia</taxon>
        <taxon>Gnathifera</taxon>
        <taxon>Rotifera</taxon>
        <taxon>Eurotatoria</taxon>
        <taxon>Bdelloidea</taxon>
        <taxon>Philodinida</taxon>
        <taxon>Philodinidae</taxon>
        <taxon>Didymodactylos</taxon>
    </lineage>
</organism>
<comment type="caution">
    <text evidence="4">The sequence shown here is derived from an EMBL/GenBank/DDBJ whole genome shotgun (WGS) entry which is preliminary data.</text>
</comment>
<evidence type="ECO:0000256" key="1">
    <source>
        <dbReference type="SAM" id="Coils"/>
    </source>
</evidence>
<evidence type="ECO:0000313" key="4">
    <source>
        <dbReference type="EMBL" id="CAF1509924.1"/>
    </source>
</evidence>
<dbReference type="PANTHER" id="PTHR18898">
    <property type="entry name" value="NUCLEOPROTEIN TPR-RELATED"/>
    <property type="match status" value="1"/>
</dbReference>
<feature type="coiled-coil region" evidence="1">
    <location>
        <begin position="430"/>
        <end position="457"/>
    </location>
</feature>
<dbReference type="GO" id="GO:0005643">
    <property type="term" value="C:nuclear pore"/>
    <property type="evidence" value="ECO:0007669"/>
    <property type="project" value="TreeGrafter"/>
</dbReference>
<evidence type="ECO:0000313" key="3">
    <source>
        <dbReference type="EMBL" id="CAF1364827.1"/>
    </source>
</evidence>
<gene>
    <name evidence="4" type="ORF">GPM918_LOCUS37065</name>
    <name evidence="3" type="ORF">OVA965_LOCUS31402</name>
    <name evidence="6" type="ORF">SRO942_LOCUS37823</name>
    <name evidence="5" type="ORF">TMI583_LOCUS32228</name>
</gene>
<evidence type="ECO:0000313" key="5">
    <source>
        <dbReference type="EMBL" id="CAF4174334.1"/>
    </source>
</evidence>